<feature type="transmembrane region" description="Helical" evidence="8">
    <location>
        <begin position="282"/>
        <end position="299"/>
    </location>
</feature>
<dbReference type="PANTHER" id="PTHR12174:SF34">
    <property type="entry name" value="SIGNAL PEPTIDE PEPTIDASE-LIKE 2A"/>
    <property type="match status" value="1"/>
</dbReference>
<dbReference type="Ensembl" id="ENSACAT00000003822.4">
    <property type="protein sequence ID" value="ENSACAP00000003731.4"/>
    <property type="gene ID" value="ENSACAG00000003785.4"/>
</dbReference>
<dbReference type="GO" id="GO:0042803">
    <property type="term" value="F:protein homodimerization activity"/>
    <property type="evidence" value="ECO:0007669"/>
    <property type="project" value="Ensembl"/>
</dbReference>
<comment type="subcellular location">
    <subcellularLocation>
        <location evidence="1">Endomembrane system</location>
        <topology evidence="1">Multi-pass membrane protein</topology>
    </subcellularLocation>
    <subcellularLocation>
        <location evidence="2">Membrane</location>
        <topology evidence="2">Multi-pass membrane protein</topology>
        <orientation evidence="2">Lumenal side</orientation>
    </subcellularLocation>
</comment>
<dbReference type="GeneTree" id="ENSGT00940000157722"/>
<keyword evidence="4 8" id="KW-0812">Transmembrane</keyword>
<reference evidence="11" key="2">
    <citation type="submission" date="2025-08" db="UniProtKB">
        <authorList>
            <consortium name="Ensembl"/>
        </authorList>
    </citation>
    <scope>IDENTIFICATION</scope>
</reference>
<evidence type="ECO:0000256" key="8">
    <source>
        <dbReference type="SAM" id="Phobius"/>
    </source>
</evidence>
<dbReference type="InterPro" id="IPR003137">
    <property type="entry name" value="PA_domain"/>
</dbReference>
<dbReference type="InParanoid" id="H9G846"/>
<keyword evidence="9" id="KW-0732">Signal</keyword>
<evidence type="ECO:0000313" key="11">
    <source>
        <dbReference type="Ensembl" id="ENSACAP00000003731.4"/>
    </source>
</evidence>
<reference evidence="11" key="1">
    <citation type="submission" date="2009-12" db="EMBL/GenBank/DDBJ databases">
        <title>The Genome Sequence of Anolis carolinensis (Green Anole Lizard).</title>
        <authorList>
            <consortium name="The Genome Sequencing Platform"/>
            <person name="Di Palma F."/>
            <person name="Alfoldi J."/>
            <person name="Heiman D."/>
            <person name="Young S."/>
            <person name="Grabherr M."/>
            <person name="Johnson J."/>
            <person name="Lander E.S."/>
            <person name="Lindblad-Toh K."/>
        </authorList>
    </citation>
    <scope>NUCLEOTIDE SEQUENCE [LARGE SCALE GENOMIC DNA]</scope>
    <source>
        <strain evidence="11">JBL SC #1</strain>
    </source>
</reference>
<gene>
    <name evidence="11" type="primary">SPPL2A</name>
</gene>
<feature type="transmembrane region" description="Helical" evidence="8">
    <location>
        <begin position="209"/>
        <end position="233"/>
    </location>
</feature>
<dbReference type="Gene3D" id="3.50.30.30">
    <property type="match status" value="1"/>
</dbReference>
<keyword evidence="12" id="KW-1185">Reference proteome</keyword>
<evidence type="ECO:0000313" key="12">
    <source>
        <dbReference type="Proteomes" id="UP000001646"/>
    </source>
</evidence>
<keyword evidence="5" id="KW-0378">Hydrolase</keyword>
<reference evidence="11" key="3">
    <citation type="submission" date="2025-09" db="UniProtKB">
        <authorList>
            <consortium name="Ensembl"/>
        </authorList>
    </citation>
    <scope>IDENTIFICATION</scope>
</reference>
<evidence type="ECO:0000256" key="6">
    <source>
        <dbReference type="ARBA" id="ARBA00022989"/>
    </source>
</evidence>
<proteinExistence type="inferred from homology"/>
<dbReference type="Proteomes" id="UP000001646">
    <property type="component" value="Unplaced"/>
</dbReference>
<feature type="chain" id="PRO_5032792884" evidence="9">
    <location>
        <begin position="19"/>
        <end position="526"/>
    </location>
</feature>
<dbReference type="GO" id="GO:0031293">
    <property type="term" value="P:membrane protein intracellular domain proteolysis"/>
    <property type="evidence" value="ECO:0007669"/>
    <property type="project" value="Ensembl"/>
</dbReference>
<dbReference type="GO" id="GO:0005886">
    <property type="term" value="C:plasma membrane"/>
    <property type="evidence" value="ECO:0007669"/>
    <property type="project" value="Ensembl"/>
</dbReference>
<dbReference type="GO" id="GO:0042500">
    <property type="term" value="F:aspartic endopeptidase activity, intramembrane cleaving"/>
    <property type="evidence" value="ECO:0000318"/>
    <property type="project" value="GO_Central"/>
</dbReference>
<feature type="signal peptide" evidence="9">
    <location>
        <begin position="1"/>
        <end position="18"/>
    </location>
</feature>
<dbReference type="Pfam" id="PF04258">
    <property type="entry name" value="Peptidase_A22B"/>
    <property type="match status" value="1"/>
</dbReference>
<sequence>MEASRFLLWGLLVPLVSAQEAVLHAVNIDDTQLTRDYCISYNKNWTSLPSTLTNLTYTRLEILTPILLCSQSDVTHDIRHKAVVVMRGNCTFLEKAEIAQILGAEMLLIASDTGLPIPSGNKTNNLTIPIALIRNKDIIDLKTALGKNIIVALYSPPIPSFDPSMVIIFTIAVLCVTLGGYWSGMAELEKLKAVSGSGSTDSSSSEENVTLTPVTVVIFVAMCCVMLVLMYFFYKWLVYFIIAVFCIASSMSLYSCLSALVKKIPYGRCRFPCCNNFLEVRLFFLAAFCAAFAIVWVVFRNENSWAWILQDILGIAFCVHFIKTVKIPNFKSCVIFLVLLLVYDVFFVFITPFFTKSGESIMVEVAAGPFESSEKNDGNLVEGSAERSAPHEKLPVAMKVPRMEFSAMTLCFSPFSLLGFGDIVVPGLLIAYCHRFDVHTSSPSVYFFSCVIAYSVGMLITFVGLVLMKSAQPALLYLVPCTLITSTLVALYRKELKKFWNGNSYQVGNMAQFDLIISLDNLCNCY</sequence>
<dbReference type="InterPro" id="IPR007369">
    <property type="entry name" value="Peptidase_A22B_SPP"/>
</dbReference>
<dbReference type="eggNOG" id="KOG2442">
    <property type="taxonomic scope" value="Eukaryota"/>
</dbReference>
<keyword evidence="6 8" id="KW-1133">Transmembrane helix</keyword>
<dbReference type="GO" id="GO:0005765">
    <property type="term" value="C:lysosomal membrane"/>
    <property type="evidence" value="ECO:0000318"/>
    <property type="project" value="GO_Central"/>
</dbReference>
<dbReference type="InterPro" id="IPR006639">
    <property type="entry name" value="Preselin/SPP"/>
</dbReference>
<feature type="transmembrane region" description="Helical" evidence="8">
    <location>
        <begin position="239"/>
        <end position="261"/>
    </location>
</feature>
<evidence type="ECO:0000256" key="2">
    <source>
        <dbReference type="ARBA" id="ARBA00004366"/>
    </source>
</evidence>
<keyword evidence="7 8" id="KW-0472">Membrane</keyword>
<dbReference type="PANTHER" id="PTHR12174">
    <property type="entry name" value="SIGNAL PEPTIDE PEPTIDASE"/>
    <property type="match status" value="1"/>
</dbReference>
<evidence type="ECO:0000256" key="7">
    <source>
        <dbReference type="ARBA" id="ARBA00023136"/>
    </source>
</evidence>
<name>H9G846_ANOCA</name>
<feature type="domain" description="PA" evidence="10">
    <location>
        <begin position="69"/>
        <end position="138"/>
    </location>
</feature>
<dbReference type="GO" id="GO:0006509">
    <property type="term" value="P:membrane protein ectodomain proteolysis"/>
    <property type="evidence" value="ECO:0007669"/>
    <property type="project" value="Ensembl"/>
</dbReference>
<dbReference type="Pfam" id="PF02225">
    <property type="entry name" value="PA"/>
    <property type="match status" value="1"/>
</dbReference>
<evidence type="ECO:0000256" key="9">
    <source>
        <dbReference type="SAM" id="SignalP"/>
    </source>
</evidence>
<dbReference type="Bgee" id="ENSACAG00000003785">
    <property type="expression patterns" value="Expressed in dewlap and 12 other cell types or tissues"/>
</dbReference>
<protein>
    <submittedName>
        <fullName evidence="11">Signal peptide peptidase like 2A</fullName>
    </submittedName>
</protein>
<organism evidence="11 12">
    <name type="scientific">Anolis carolinensis</name>
    <name type="common">Green anole</name>
    <name type="synonym">American chameleon</name>
    <dbReference type="NCBI Taxonomy" id="28377"/>
    <lineage>
        <taxon>Eukaryota</taxon>
        <taxon>Metazoa</taxon>
        <taxon>Chordata</taxon>
        <taxon>Craniata</taxon>
        <taxon>Vertebrata</taxon>
        <taxon>Euteleostomi</taxon>
        <taxon>Lepidosauria</taxon>
        <taxon>Squamata</taxon>
        <taxon>Bifurcata</taxon>
        <taxon>Unidentata</taxon>
        <taxon>Episquamata</taxon>
        <taxon>Toxicofera</taxon>
        <taxon>Iguania</taxon>
        <taxon>Dactyloidae</taxon>
        <taxon>Anolis</taxon>
    </lineage>
</organism>
<feature type="transmembrane region" description="Helical" evidence="8">
    <location>
        <begin position="445"/>
        <end position="468"/>
    </location>
</feature>
<feature type="transmembrane region" description="Helical" evidence="8">
    <location>
        <begin position="165"/>
        <end position="188"/>
    </location>
</feature>
<dbReference type="GO" id="GO:0098553">
    <property type="term" value="C:lumenal side of endoplasmic reticulum membrane"/>
    <property type="evidence" value="ECO:0000318"/>
    <property type="project" value="GO_Central"/>
</dbReference>
<evidence type="ECO:0000256" key="1">
    <source>
        <dbReference type="ARBA" id="ARBA00004127"/>
    </source>
</evidence>
<evidence type="ECO:0000259" key="10">
    <source>
        <dbReference type="Pfam" id="PF02225"/>
    </source>
</evidence>
<dbReference type="GO" id="GO:0031902">
    <property type="term" value="C:late endosome membrane"/>
    <property type="evidence" value="ECO:0007669"/>
    <property type="project" value="Ensembl"/>
</dbReference>
<accession>H9G846</accession>
<dbReference type="SMART" id="SM00730">
    <property type="entry name" value="PSN"/>
    <property type="match status" value="1"/>
</dbReference>
<dbReference type="GO" id="GO:0033619">
    <property type="term" value="P:membrane protein proteolysis"/>
    <property type="evidence" value="ECO:0000318"/>
    <property type="project" value="GO_Central"/>
</dbReference>
<evidence type="ECO:0000256" key="4">
    <source>
        <dbReference type="ARBA" id="ARBA00022692"/>
    </source>
</evidence>
<feature type="transmembrane region" description="Helical" evidence="8">
    <location>
        <begin position="305"/>
        <end position="322"/>
    </location>
</feature>
<feature type="transmembrane region" description="Helical" evidence="8">
    <location>
        <begin position="334"/>
        <end position="354"/>
    </location>
</feature>
<evidence type="ECO:0000256" key="5">
    <source>
        <dbReference type="ARBA" id="ARBA00022801"/>
    </source>
</evidence>
<evidence type="ECO:0000256" key="3">
    <source>
        <dbReference type="ARBA" id="ARBA00006859"/>
    </source>
</evidence>
<comment type="similarity">
    <text evidence="3">Belongs to the peptidase A22B family.</text>
</comment>
<dbReference type="GO" id="GO:0030660">
    <property type="term" value="C:Golgi-associated vesicle membrane"/>
    <property type="evidence" value="ECO:0000318"/>
    <property type="project" value="GO_Central"/>
</dbReference>
<feature type="transmembrane region" description="Helical" evidence="8">
    <location>
        <begin position="405"/>
        <end position="433"/>
    </location>
</feature>
<dbReference type="GO" id="GO:0050776">
    <property type="term" value="P:regulation of immune response"/>
    <property type="evidence" value="ECO:0007669"/>
    <property type="project" value="Ensembl"/>
</dbReference>
<dbReference type="AlphaFoldDB" id="H9G846"/>
<dbReference type="STRING" id="28377.ENSACAP00000003731"/>
<dbReference type="GO" id="GO:0098554">
    <property type="term" value="C:cytoplasmic side of endoplasmic reticulum membrane"/>
    <property type="evidence" value="ECO:0000318"/>
    <property type="project" value="GO_Central"/>
</dbReference>
<feature type="transmembrane region" description="Helical" evidence="8">
    <location>
        <begin position="474"/>
        <end position="492"/>
    </location>
</feature>
<dbReference type="HOGENOM" id="CLU_023799_2_1_1"/>